<comment type="caution">
    <text evidence="7">The sequence shown here is derived from an EMBL/GenBank/DDBJ whole genome shotgun (WGS) entry which is preliminary data.</text>
</comment>
<feature type="compositionally biased region" description="Basic and acidic residues" evidence="6">
    <location>
        <begin position="743"/>
        <end position="754"/>
    </location>
</feature>
<evidence type="ECO:0000256" key="2">
    <source>
        <dbReference type="ARBA" id="ARBA00022737"/>
    </source>
</evidence>
<dbReference type="Proteomes" id="UP000324091">
    <property type="component" value="Chromosome 7"/>
</dbReference>
<feature type="compositionally biased region" description="Polar residues" evidence="6">
    <location>
        <begin position="333"/>
        <end position="344"/>
    </location>
</feature>
<feature type="compositionally biased region" description="Polar residues" evidence="6">
    <location>
        <begin position="119"/>
        <end position="138"/>
    </location>
</feature>
<feature type="compositionally biased region" description="Basic and acidic residues" evidence="6">
    <location>
        <begin position="1192"/>
        <end position="1205"/>
    </location>
</feature>
<proteinExistence type="predicted"/>
<feature type="compositionally biased region" description="Low complexity" evidence="6">
    <location>
        <begin position="1053"/>
        <end position="1069"/>
    </location>
</feature>
<feature type="compositionally biased region" description="Low complexity" evidence="6">
    <location>
        <begin position="1208"/>
        <end position="1218"/>
    </location>
</feature>
<dbReference type="PANTHER" id="PTHR24168:SF24">
    <property type="entry name" value="KN MOTIF AND ANKYRIN REPEAT DOMAIN-CONTAINING PROTEIN 4"/>
    <property type="match status" value="1"/>
</dbReference>
<feature type="compositionally biased region" description="Polar residues" evidence="6">
    <location>
        <begin position="168"/>
        <end position="197"/>
    </location>
</feature>
<dbReference type="PROSITE" id="PS50088">
    <property type="entry name" value="ANK_REPEAT"/>
    <property type="match status" value="3"/>
</dbReference>
<dbReference type="EMBL" id="RHFK02000020">
    <property type="protein sequence ID" value="TWW58220.1"/>
    <property type="molecule type" value="Genomic_DNA"/>
</dbReference>
<dbReference type="GO" id="GO:0005737">
    <property type="term" value="C:cytoplasm"/>
    <property type="evidence" value="ECO:0007669"/>
    <property type="project" value="TreeGrafter"/>
</dbReference>
<sequence length="1490" mass="162197">MEKKNANGVQTKASEGGAPKKQLPYSVETPYGFYLDLDFLKYVDDIEKGNTIKRVHIQRRIKGPPKFSTLPRNFSLPGHGVRPVPKEKDSTWSGTSTLGPKPKSRVAEVQQIFDFRASESVTSTQSNRAAVSPGSSFISAKPRDEAREGDGRTIRGQARPNLLRASSMPITLQQRKGSDSSSPDRTVGTPETGSTENVFRASPDITERRSIPQDRTGLHQQITVALKRVRELEEQVKTIPELKAQICSLREEREQLLLQLQAHVCTSPSTIVPSSNTETLPSGSTQATGVSECLPTKEITGKEKISVLVKESDINSKRVEICSTHKETGGQLGQKSDGQTQPSEENVPPKVAVEHPTEQTVQPLPQNVVGQESSLPVGARKDASRIHDDAVKGGKSEDSKQKLQEKLSTLEAKLAQASQELDRTTGLLKEQLQENKLKEEKILQLSEGVREEVCVAETHNRSRRESIDTGTETDKVDFANQETETESLHTADQGTDTDRICIEVHPPKERTGSIDHGTETIKTDTCEQVTEMDEGAAVSLHRPRANSMERGTVTERIVTQDQTTETPAAERINQVTETDGEMVTDHPQRPRASSVARGTETERVDTVDRVTETVEAQMTDQQTETEINRQPDNPTVNAESQEVGSTPSQSESESTIVGERVKDEEVSRERLGDIGDSSTEVVEIKRNQTTDSDVETQEAAAWGHTDSKTQMISVKSDSETKETKPTKSEIPDILDTQPVALEIVDKTQREDSETLRVTVKEPAVGEKMVVPVRPQRGKKPAAEPAEPSTPQLQAAPPRPRRGSSEAQSQQPQPQSKNQPQAQIKGPPPHEDTQKKHPAPAPAQNEAVTKKSPMESGQKKPQSQPQTQGLSSGEGQKSQPPSQTSKPTRDSKELKATQKGSSLSQPPQRGESQARTTRQGSCDTQTQTQGSRKTSSEAKPAHKDGSDAQSLRRASGETAQRRGSSEAQASRRDSGDGQTPRRGSGESPRRLRGFGSGCDPVNRSPGRAVGTAGEQLRSTADGRPAGEPRHTQTDGREKSRGKQRGIGQARREGGAASSSSSSSREGNGEAWAFQNELHSKSTGQLPQRPLCLLFTRTKSRRCRQEARTSASAPRLLSDPSLKSIMKKEGAADKQGNKRAKKNLKFVGVNGGYESTSSEESSGEEKPKAEVEEENSSEPEEETEKKTESQPAEKPVEEAEAQQKDEDVPAAEGGASGAEQQSERGLMDPEVSSELLEDQAEGEKVDKRFIDACVYVKDRMEEVSSPDKEMRQVLVALYQEWFRVSSQKDSQADTVRSYLRQVSLTTPTLLPYVVNLTDGNGNMALHYCVSHSNFPVVKLLLDTGLCETDNMNKAGYTPVMLAALTAADSSDDLEVAQQLLKLGNVDTRSRQAGQTALMLAVSHGRVAMVKLLLSCAADVNLQDYEGSTALMCASEHGHTHIVGLLLETGRCDLSLTDKNGQTAQKVAAGSSHQDIVDLLKAHAKASPPADLL</sequence>
<feature type="compositionally biased region" description="Polar residues" evidence="6">
    <location>
        <begin position="858"/>
        <end position="885"/>
    </location>
</feature>
<evidence type="ECO:0000256" key="1">
    <source>
        <dbReference type="ARBA" id="ARBA00022553"/>
    </source>
</evidence>
<feature type="compositionally biased region" description="Basic and acidic residues" evidence="6">
    <location>
        <begin position="933"/>
        <end position="945"/>
    </location>
</feature>
<dbReference type="SMART" id="SM00248">
    <property type="entry name" value="ANK"/>
    <property type="match status" value="5"/>
</dbReference>
<feature type="compositionally biased region" description="Acidic residues" evidence="6">
    <location>
        <begin position="1169"/>
        <end position="1180"/>
    </location>
</feature>
<feature type="repeat" description="ANK" evidence="5">
    <location>
        <begin position="1390"/>
        <end position="1422"/>
    </location>
</feature>
<dbReference type="Pfam" id="PF12075">
    <property type="entry name" value="KN_motif"/>
    <property type="match status" value="1"/>
</dbReference>
<keyword evidence="8" id="KW-1185">Reference proteome</keyword>
<feature type="compositionally biased region" description="Basic and acidic residues" evidence="6">
    <location>
        <begin position="716"/>
        <end position="730"/>
    </location>
</feature>
<feature type="compositionally biased region" description="Basic and acidic residues" evidence="6">
    <location>
        <begin position="599"/>
        <end position="612"/>
    </location>
</feature>
<evidence type="ECO:0000313" key="8">
    <source>
        <dbReference type="Proteomes" id="UP000324091"/>
    </source>
</evidence>
<feature type="region of interest" description="Disordered" evidence="6">
    <location>
        <begin position="64"/>
        <end position="105"/>
    </location>
</feature>
<dbReference type="InterPro" id="IPR002110">
    <property type="entry name" value="Ankyrin_rpt"/>
</dbReference>
<feature type="repeat" description="ANK" evidence="5">
    <location>
        <begin position="1423"/>
        <end position="1447"/>
    </location>
</feature>
<evidence type="ECO:0000256" key="6">
    <source>
        <dbReference type="SAM" id="MobiDB-lite"/>
    </source>
</evidence>
<dbReference type="SUPFAM" id="SSF48403">
    <property type="entry name" value="Ankyrin repeat"/>
    <property type="match status" value="1"/>
</dbReference>
<dbReference type="InterPro" id="IPR021939">
    <property type="entry name" value="KN_motif"/>
</dbReference>
<feature type="compositionally biased region" description="Basic and acidic residues" evidence="6">
    <location>
        <begin position="459"/>
        <end position="477"/>
    </location>
</feature>
<feature type="compositionally biased region" description="Low complexity" evidence="6">
    <location>
        <begin position="804"/>
        <end position="822"/>
    </location>
</feature>
<feature type="region of interest" description="Disordered" evidence="6">
    <location>
        <begin position="459"/>
        <end position="495"/>
    </location>
</feature>
<keyword evidence="2" id="KW-0677">Repeat</keyword>
<keyword evidence="4" id="KW-0175">Coiled coil</keyword>
<feature type="region of interest" description="Disordered" evidence="6">
    <location>
        <begin position="119"/>
        <end position="201"/>
    </location>
</feature>
<evidence type="ECO:0000313" key="7">
    <source>
        <dbReference type="EMBL" id="TWW58220.1"/>
    </source>
</evidence>
<feature type="compositionally biased region" description="Basic and acidic residues" evidence="6">
    <location>
        <begin position="1124"/>
        <end position="1134"/>
    </location>
</feature>
<dbReference type="FunFam" id="1.25.40.20:FF:000017">
    <property type="entry name" value="KN motif and ankyrin repeat domain-containing protein 1"/>
    <property type="match status" value="1"/>
</dbReference>
<dbReference type="PROSITE" id="PS50297">
    <property type="entry name" value="ANK_REP_REGION"/>
    <property type="match status" value="3"/>
</dbReference>
<dbReference type="PANTHER" id="PTHR24168">
    <property type="entry name" value="KN MOTIF AND ANKYRIN REPEAT DOMAIN-CONTAINING"/>
    <property type="match status" value="1"/>
</dbReference>
<dbReference type="Gene3D" id="1.25.40.20">
    <property type="entry name" value="Ankyrin repeat-containing domain"/>
    <property type="match status" value="1"/>
</dbReference>
<keyword evidence="1" id="KW-0597">Phosphoprotein</keyword>
<feature type="compositionally biased region" description="Basic and acidic residues" evidence="6">
    <location>
        <begin position="886"/>
        <end position="895"/>
    </location>
</feature>
<reference evidence="7 8" key="1">
    <citation type="submission" date="2019-04" db="EMBL/GenBank/DDBJ databases">
        <title>Chromosome genome assembly for Takifugu flavidus.</title>
        <authorList>
            <person name="Xiao S."/>
        </authorList>
    </citation>
    <scope>NUCLEOTIDE SEQUENCE [LARGE SCALE GENOMIC DNA]</scope>
    <source>
        <strain evidence="7">HTHZ2018</strain>
        <tissue evidence="7">Muscle</tissue>
    </source>
</reference>
<accession>A0A5C6MXU4</accession>
<evidence type="ECO:0000256" key="4">
    <source>
        <dbReference type="ARBA" id="ARBA00023054"/>
    </source>
</evidence>
<dbReference type="InterPro" id="IPR036770">
    <property type="entry name" value="Ankyrin_rpt-contain_sf"/>
</dbReference>
<protein>
    <submittedName>
        <fullName evidence="7">KN motif and ankyrin repeat domain-containing protein 4</fullName>
    </submittedName>
</protein>
<feature type="compositionally biased region" description="Polar residues" evidence="6">
    <location>
        <begin position="616"/>
        <end position="655"/>
    </location>
</feature>
<feature type="repeat" description="ANK" evidence="5">
    <location>
        <begin position="1318"/>
        <end position="1342"/>
    </location>
</feature>
<feature type="compositionally biased region" description="Basic and acidic residues" evidence="6">
    <location>
        <begin position="141"/>
        <end position="153"/>
    </location>
</feature>
<gene>
    <name evidence="7" type="ORF">D4764_07G0009390</name>
</gene>
<dbReference type="GO" id="GO:0005856">
    <property type="term" value="C:cytoskeleton"/>
    <property type="evidence" value="ECO:0007669"/>
    <property type="project" value="TreeGrafter"/>
</dbReference>
<organism evidence="7 8">
    <name type="scientific">Takifugu flavidus</name>
    <name type="common">sansaifugu</name>
    <dbReference type="NCBI Taxonomy" id="433684"/>
    <lineage>
        <taxon>Eukaryota</taxon>
        <taxon>Metazoa</taxon>
        <taxon>Chordata</taxon>
        <taxon>Craniata</taxon>
        <taxon>Vertebrata</taxon>
        <taxon>Euteleostomi</taxon>
        <taxon>Actinopterygii</taxon>
        <taxon>Neopterygii</taxon>
        <taxon>Teleostei</taxon>
        <taxon>Neoteleostei</taxon>
        <taxon>Acanthomorphata</taxon>
        <taxon>Eupercaria</taxon>
        <taxon>Tetraodontiformes</taxon>
        <taxon>Tetradontoidea</taxon>
        <taxon>Tetraodontidae</taxon>
        <taxon>Takifugu</taxon>
    </lineage>
</organism>
<keyword evidence="3 5" id="KW-0040">ANK repeat</keyword>
<feature type="region of interest" description="Disordered" evidence="6">
    <location>
        <begin position="1"/>
        <end position="22"/>
    </location>
</feature>
<dbReference type="InterPro" id="IPR047184">
    <property type="entry name" value="KANK1-4"/>
</dbReference>
<feature type="compositionally biased region" description="Basic and acidic residues" evidence="6">
    <location>
        <begin position="958"/>
        <end position="974"/>
    </location>
</feature>
<name>A0A5C6MXU4_9TELE</name>
<dbReference type="Pfam" id="PF12796">
    <property type="entry name" value="Ank_2"/>
    <property type="match status" value="2"/>
</dbReference>
<feature type="region of interest" description="Disordered" evidence="6">
    <location>
        <begin position="558"/>
        <end position="1228"/>
    </location>
</feature>
<evidence type="ECO:0000256" key="5">
    <source>
        <dbReference type="PROSITE-ProRule" id="PRU00023"/>
    </source>
</evidence>
<feature type="region of interest" description="Disordered" evidence="6">
    <location>
        <begin position="324"/>
        <end position="349"/>
    </location>
</feature>
<dbReference type="GO" id="GO:0030837">
    <property type="term" value="P:negative regulation of actin filament polymerization"/>
    <property type="evidence" value="ECO:0007669"/>
    <property type="project" value="InterPro"/>
</dbReference>
<feature type="region of interest" description="Disordered" evidence="6">
    <location>
        <begin position="375"/>
        <end position="403"/>
    </location>
</feature>
<evidence type="ECO:0000256" key="3">
    <source>
        <dbReference type="ARBA" id="ARBA00023043"/>
    </source>
</evidence>
<feature type="compositionally biased region" description="Polar residues" evidence="6">
    <location>
        <begin position="897"/>
        <end position="932"/>
    </location>
</feature>
<feature type="compositionally biased region" description="Basic and acidic residues" evidence="6">
    <location>
        <begin position="659"/>
        <end position="673"/>
    </location>
</feature>
<feature type="compositionally biased region" description="Basic and acidic residues" evidence="6">
    <location>
        <begin position="1023"/>
        <end position="1039"/>
    </location>
</feature>
<feature type="compositionally biased region" description="Basic and acidic residues" evidence="6">
    <location>
        <begin position="379"/>
        <end position="403"/>
    </location>
</feature>